<keyword evidence="4" id="KW-1185">Reference proteome</keyword>
<dbReference type="InterPro" id="IPR036188">
    <property type="entry name" value="FAD/NAD-bd_sf"/>
</dbReference>
<proteinExistence type="predicted"/>
<dbReference type="Pfam" id="PF01494">
    <property type="entry name" value="FAD_binding_3"/>
    <property type="match status" value="1"/>
</dbReference>
<dbReference type="PANTHER" id="PTHR43476">
    <property type="entry name" value="3-(3-HYDROXY-PHENYL)PROPIONATE/3-HYDROXYCINNAMIC ACID HYDROXYLASE"/>
    <property type="match status" value="1"/>
</dbReference>
<comment type="caution">
    <text evidence="3">The sequence shown here is derived from an EMBL/GenBank/DDBJ whole genome shotgun (WGS) entry which is preliminary data.</text>
</comment>
<evidence type="ECO:0000256" key="1">
    <source>
        <dbReference type="ARBA" id="ARBA00023002"/>
    </source>
</evidence>
<dbReference type="AlphaFoldDB" id="A0A934V5K8"/>
<evidence type="ECO:0000259" key="2">
    <source>
        <dbReference type="Pfam" id="PF01494"/>
    </source>
</evidence>
<dbReference type="PANTHER" id="PTHR43476:SF5">
    <property type="entry name" value="FAD-DEPENDENT MONOOXYGENASE"/>
    <property type="match status" value="1"/>
</dbReference>
<dbReference type="SUPFAM" id="SSF51905">
    <property type="entry name" value="FAD/NAD(P)-binding domain"/>
    <property type="match status" value="1"/>
</dbReference>
<dbReference type="Gene3D" id="3.50.50.60">
    <property type="entry name" value="FAD/NAD(P)-binding domain"/>
    <property type="match status" value="2"/>
</dbReference>
<dbReference type="RefSeq" id="WP_200320211.1">
    <property type="nucleotide sequence ID" value="NZ_JAENJH010000004.1"/>
</dbReference>
<dbReference type="PRINTS" id="PR00420">
    <property type="entry name" value="RNGMNOXGNASE"/>
</dbReference>
<evidence type="ECO:0000313" key="4">
    <source>
        <dbReference type="Proteomes" id="UP000635245"/>
    </source>
</evidence>
<dbReference type="Proteomes" id="UP000635245">
    <property type="component" value="Unassembled WGS sequence"/>
</dbReference>
<dbReference type="NCBIfam" id="NF004834">
    <property type="entry name" value="PRK06185.1-3"/>
    <property type="match status" value="1"/>
</dbReference>
<accession>A0A934V5K8</accession>
<dbReference type="GO" id="GO:0071949">
    <property type="term" value="F:FAD binding"/>
    <property type="evidence" value="ECO:0007669"/>
    <property type="project" value="InterPro"/>
</dbReference>
<dbReference type="InterPro" id="IPR002938">
    <property type="entry name" value="FAD-bd"/>
</dbReference>
<name>A0A934V5K8_9PSEU</name>
<dbReference type="InterPro" id="IPR050631">
    <property type="entry name" value="PheA/TfdB_FAD_monoxygenase"/>
</dbReference>
<dbReference type="EMBL" id="JAENJH010000004">
    <property type="protein sequence ID" value="MBK1786612.1"/>
    <property type="molecule type" value="Genomic_DNA"/>
</dbReference>
<evidence type="ECO:0000313" key="3">
    <source>
        <dbReference type="EMBL" id="MBK1786612.1"/>
    </source>
</evidence>
<reference evidence="3" key="1">
    <citation type="submission" date="2020-12" db="EMBL/GenBank/DDBJ databases">
        <title>Prauserella sp. ASG 168, a novel actinomycete isolated from cave rock.</title>
        <authorList>
            <person name="Suriyachadkun C."/>
        </authorList>
    </citation>
    <scope>NUCLEOTIDE SEQUENCE</scope>
    <source>
        <strain evidence="3">ASG 168</strain>
    </source>
</reference>
<dbReference type="GO" id="GO:0016491">
    <property type="term" value="F:oxidoreductase activity"/>
    <property type="evidence" value="ECO:0007669"/>
    <property type="project" value="UniProtKB-KW"/>
</dbReference>
<protein>
    <submittedName>
        <fullName evidence="3">FAD-dependent oxidoreductase</fullName>
    </submittedName>
</protein>
<organism evidence="3 4">
    <name type="scientific">Prauserella cavernicola</name>
    <dbReference type="NCBI Taxonomy" id="2800127"/>
    <lineage>
        <taxon>Bacteria</taxon>
        <taxon>Bacillati</taxon>
        <taxon>Actinomycetota</taxon>
        <taxon>Actinomycetes</taxon>
        <taxon>Pseudonocardiales</taxon>
        <taxon>Pseudonocardiaceae</taxon>
        <taxon>Prauserella</taxon>
    </lineage>
</organism>
<gene>
    <name evidence="3" type="ORF">JHE00_19970</name>
</gene>
<sequence length="402" mass="44743">MGQPRRVCIVGGGPAGMVAGVLLARAGVEVVVVEKYPDFHRDFRGDTIHPSTLEVMHELGWLTEFLRLPHDTMETVQVAFGRRRITVADFTRLPVHSPYIAFVPQWDFLSFLADRAAHLPRFTLRRDTEVTGLVYEHGCVAGVRARSGTDTVRIDADLVIGADGRHSITRQAAGLRLTESAAPVDVFWLHIPRHPGEQTPLFTGGHGSLISIDRGDYWQLAYAFPRGTGETLRARGLDALRSRITSLQPAYADRIEAITDWADVHELTVRVDRLRRWHRPGLLCIGDAAHAMSPAGGVGINLAVQDAVATANILGPILRDRVPTPAELDRVRRRRAWPARVTQLFQTHLIRGLYHDASPATVRPPVMLRLFSRLPVLRQLAGRFVGLGLRPERPENTEHQLD</sequence>
<keyword evidence="1" id="KW-0560">Oxidoreductase</keyword>
<feature type="domain" description="FAD-binding" evidence="2">
    <location>
        <begin position="6"/>
        <end position="322"/>
    </location>
</feature>